<dbReference type="InterPro" id="IPR015940">
    <property type="entry name" value="UBA"/>
</dbReference>
<dbReference type="InterPro" id="IPR036339">
    <property type="entry name" value="PUB-like_dom_sf"/>
</dbReference>
<dbReference type="CDD" id="cd10461">
    <property type="entry name" value="PUB_UBA_plant"/>
    <property type="match status" value="1"/>
</dbReference>
<proteinExistence type="predicted"/>
<feature type="compositionally biased region" description="Basic and acidic residues" evidence="1">
    <location>
        <begin position="209"/>
        <end position="230"/>
    </location>
</feature>
<keyword evidence="4" id="KW-1185">Reference proteome</keyword>
<accession>A0A7N0RC17</accession>
<dbReference type="OMA" id="CANAKDH"/>
<dbReference type="Pfam" id="PF22562">
    <property type="entry name" value="UBA_7"/>
    <property type="match status" value="1"/>
</dbReference>
<organism evidence="3 4">
    <name type="scientific">Kalanchoe fedtschenkoi</name>
    <name type="common">Lavender scallops</name>
    <name type="synonym">South American air plant</name>
    <dbReference type="NCBI Taxonomy" id="63787"/>
    <lineage>
        <taxon>Eukaryota</taxon>
        <taxon>Viridiplantae</taxon>
        <taxon>Streptophyta</taxon>
        <taxon>Embryophyta</taxon>
        <taxon>Tracheophyta</taxon>
        <taxon>Spermatophyta</taxon>
        <taxon>Magnoliopsida</taxon>
        <taxon>eudicotyledons</taxon>
        <taxon>Gunneridae</taxon>
        <taxon>Pentapetalae</taxon>
        <taxon>Saxifragales</taxon>
        <taxon>Crassulaceae</taxon>
        <taxon>Kalanchoe</taxon>
    </lineage>
</organism>
<dbReference type="SUPFAM" id="SSF143503">
    <property type="entry name" value="PUG domain-like"/>
    <property type="match status" value="1"/>
</dbReference>
<name>A0A7N0RC17_KALFE</name>
<evidence type="ECO:0000259" key="2">
    <source>
        <dbReference type="PROSITE" id="PS50030"/>
    </source>
</evidence>
<dbReference type="Gene3D" id="1.20.58.2190">
    <property type="match status" value="1"/>
</dbReference>
<dbReference type="Pfam" id="PF09409">
    <property type="entry name" value="PUB"/>
    <property type="match status" value="1"/>
</dbReference>
<dbReference type="PROSITE" id="PS00028">
    <property type="entry name" value="ZINC_FINGER_C2H2_1"/>
    <property type="match status" value="1"/>
</dbReference>
<dbReference type="PROSITE" id="PS50030">
    <property type="entry name" value="UBA"/>
    <property type="match status" value="1"/>
</dbReference>
<dbReference type="InterPro" id="IPR009060">
    <property type="entry name" value="UBA-like_sf"/>
</dbReference>
<dbReference type="CDD" id="cd14290">
    <property type="entry name" value="UBA_PUB_plant"/>
    <property type="match status" value="1"/>
</dbReference>
<dbReference type="InterPro" id="IPR057766">
    <property type="entry name" value="Znf-C2H2_OTU1-like_C"/>
</dbReference>
<dbReference type="Gramene" id="Kaladp0008s0174.1.v1.1">
    <property type="protein sequence ID" value="Kaladp0008s0174.1.v1.1"/>
    <property type="gene ID" value="Kaladp0008s0174.v1.1"/>
</dbReference>
<dbReference type="PANTHER" id="PTHR46713">
    <property type="entry name" value="F13M7.16 PROTEIN"/>
    <property type="match status" value="1"/>
</dbReference>
<dbReference type="Proteomes" id="UP000594263">
    <property type="component" value="Unplaced"/>
</dbReference>
<dbReference type="EnsemblPlants" id="Kaladp0008s0174.1.v1.1">
    <property type="protein sequence ID" value="Kaladp0008s0174.1.v1.1"/>
    <property type="gene ID" value="Kaladp0008s0174.v1.1"/>
</dbReference>
<dbReference type="SMART" id="SM00165">
    <property type="entry name" value="UBA"/>
    <property type="match status" value="1"/>
</dbReference>
<dbReference type="InterPro" id="IPR018997">
    <property type="entry name" value="PUB_domain"/>
</dbReference>
<dbReference type="Pfam" id="PF24560">
    <property type="entry name" value="zf-C2H2_OTU1_C"/>
    <property type="match status" value="1"/>
</dbReference>
<dbReference type="SMART" id="SM00580">
    <property type="entry name" value="PUG"/>
    <property type="match status" value="1"/>
</dbReference>
<feature type="region of interest" description="Disordered" evidence="1">
    <location>
        <begin position="208"/>
        <end position="234"/>
    </location>
</feature>
<evidence type="ECO:0000256" key="1">
    <source>
        <dbReference type="SAM" id="MobiDB-lite"/>
    </source>
</evidence>
<dbReference type="AlphaFoldDB" id="A0A7N0RC17"/>
<feature type="domain" description="UBA" evidence="2">
    <location>
        <begin position="112"/>
        <end position="153"/>
    </location>
</feature>
<dbReference type="SUPFAM" id="SSF46934">
    <property type="entry name" value="UBA-like"/>
    <property type="match status" value="1"/>
</dbReference>
<dbReference type="InterPro" id="IPR013087">
    <property type="entry name" value="Znf_C2H2_type"/>
</dbReference>
<evidence type="ECO:0000313" key="3">
    <source>
        <dbReference type="EnsemblPlants" id="Kaladp0008s0174.1.v1.1"/>
    </source>
</evidence>
<sequence>MAGVSLKCGDCGALLKSVQEAQDHAELTSHSNFAESTEPVLNLVCKDCGKPCRSITESDLHTKRTGHTDFVDQTAVNIEPISLEVPKAVPEDAMDIDADGVSGKPEDLVVPEVDKKLLEELESMGFSTARATRALFNSGSSILEAAVNWLVEHESDPDIDEMPLERIRIGKELLEAKRIEEENERKRIIALRKAEKEEEKKAREKIRKKLEEDKAERRQRLGLPPEEHQPVKPPTPIVEEKKIMLPIRPATKAEQMRECLRSIKQKHKEDDAKVKRAFQTLLTYIGNVVKNPSEEKFRKIRLTNPSFQERVGELGGVAFLELCGFAKSEGDEFLFLPQDKVDMAILTSAGSELNSAINNPFFGVL</sequence>
<dbReference type="PANTHER" id="PTHR46713:SF1">
    <property type="entry name" value="F13M7.16 PROTEIN"/>
    <property type="match status" value="1"/>
</dbReference>
<protein>
    <recommendedName>
        <fullName evidence="2">UBA domain-containing protein</fullName>
    </recommendedName>
</protein>
<reference evidence="3" key="1">
    <citation type="submission" date="2021-01" db="UniProtKB">
        <authorList>
            <consortium name="EnsemblPlants"/>
        </authorList>
    </citation>
    <scope>IDENTIFICATION</scope>
</reference>
<dbReference type="Gene3D" id="1.10.8.10">
    <property type="entry name" value="DNA helicase RuvA subunit, C-terminal domain"/>
    <property type="match status" value="1"/>
</dbReference>
<evidence type="ECO:0000313" key="4">
    <source>
        <dbReference type="Proteomes" id="UP000594263"/>
    </source>
</evidence>